<sequence length="193" mass="22560">MVKNHGFIHDETAFRQFIDDKMENMYIYELNDNIVNTIKQAKNKFCPKNEKEQRITPETKKKWKNGETRLAMLTRNHIRKDLRQYINKQILRTIEENKGVEVMGKGKQSQMARKKYFSLKTTTTREEPLQMIQNQGSEEIPDISCDELIHSLYKMTNNMASGQDEVEMKAIKLGGTILIKKILELSNLSSMSK</sequence>
<proteinExistence type="predicted"/>
<keyword evidence="2" id="KW-1185">Reference proteome</keyword>
<evidence type="ECO:0000313" key="2">
    <source>
        <dbReference type="Proteomes" id="UP001516400"/>
    </source>
</evidence>
<name>A0ABD2P1L1_9CUCU</name>
<protein>
    <submittedName>
        <fullName evidence="1">Uncharacterized protein</fullName>
    </submittedName>
</protein>
<comment type="caution">
    <text evidence="1">The sequence shown here is derived from an EMBL/GenBank/DDBJ whole genome shotgun (WGS) entry which is preliminary data.</text>
</comment>
<organism evidence="1 2">
    <name type="scientific">Cryptolaemus montrouzieri</name>
    <dbReference type="NCBI Taxonomy" id="559131"/>
    <lineage>
        <taxon>Eukaryota</taxon>
        <taxon>Metazoa</taxon>
        <taxon>Ecdysozoa</taxon>
        <taxon>Arthropoda</taxon>
        <taxon>Hexapoda</taxon>
        <taxon>Insecta</taxon>
        <taxon>Pterygota</taxon>
        <taxon>Neoptera</taxon>
        <taxon>Endopterygota</taxon>
        <taxon>Coleoptera</taxon>
        <taxon>Polyphaga</taxon>
        <taxon>Cucujiformia</taxon>
        <taxon>Coccinelloidea</taxon>
        <taxon>Coccinellidae</taxon>
        <taxon>Scymninae</taxon>
        <taxon>Scymnini</taxon>
        <taxon>Cryptolaemus</taxon>
    </lineage>
</organism>
<dbReference type="Proteomes" id="UP001516400">
    <property type="component" value="Unassembled WGS sequence"/>
</dbReference>
<gene>
    <name evidence="1" type="ORF">HHI36_018594</name>
</gene>
<evidence type="ECO:0000313" key="1">
    <source>
        <dbReference type="EMBL" id="KAL3284435.1"/>
    </source>
</evidence>
<dbReference type="EMBL" id="JABFTP020000165">
    <property type="protein sequence ID" value="KAL3284435.1"/>
    <property type="molecule type" value="Genomic_DNA"/>
</dbReference>
<dbReference type="AlphaFoldDB" id="A0ABD2P1L1"/>
<accession>A0ABD2P1L1</accession>
<reference evidence="1 2" key="1">
    <citation type="journal article" date="2021" name="BMC Biol.">
        <title>Horizontally acquired antibacterial genes associated with adaptive radiation of ladybird beetles.</title>
        <authorList>
            <person name="Li H.S."/>
            <person name="Tang X.F."/>
            <person name="Huang Y.H."/>
            <person name="Xu Z.Y."/>
            <person name="Chen M.L."/>
            <person name="Du X.Y."/>
            <person name="Qiu B.Y."/>
            <person name="Chen P.T."/>
            <person name="Zhang W."/>
            <person name="Slipinski A."/>
            <person name="Escalona H.E."/>
            <person name="Waterhouse R.M."/>
            <person name="Zwick A."/>
            <person name="Pang H."/>
        </authorList>
    </citation>
    <scope>NUCLEOTIDE SEQUENCE [LARGE SCALE GENOMIC DNA]</scope>
    <source>
        <strain evidence="1">SYSU2018</strain>
    </source>
</reference>